<dbReference type="Proteomes" id="UP001057296">
    <property type="component" value="Chromosome"/>
</dbReference>
<reference evidence="1" key="1">
    <citation type="submission" date="2021-04" db="EMBL/GenBank/DDBJ databases">
        <title>Characterizing Neisseria spp. as novel respiratory pathobionts in bronchiectasis.</title>
        <authorList>
            <person name="Li L."/>
            <person name="Mac Aogain M."/>
            <person name="Xu T."/>
            <person name="Jaggi T.K."/>
            <person name="Chan L.Y."/>
            <person name="Keir H.R."/>
            <person name="Dicker A.J."/>
            <person name="Qu J."/>
            <person name="Liu Y."/>
            <person name="Chen H.S."/>
            <person name="Koh M.S."/>
            <person name="Ong T.H."/>
            <person name="Lim A.Y.H."/>
            <person name="Abisheganaden J."/>
            <person name="Low T.B."/>
            <person name="Oliver B.G."/>
            <person name="Tan N.S."/>
            <person name="Fang M."/>
            <person name="Chalmers J.D."/>
            <person name="Chotirmall S.H."/>
        </authorList>
    </citation>
    <scope>NUCLEOTIDE SEQUENCE</scope>
    <source>
        <strain evidence="1">TT0077</strain>
    </source>
</reference>
<dbReference type="AlphaFoldDB" id="A0A9X9HW62"/>
<dbReference type="RefSeq" id="WP_254325024.1">
    <property type="nucleotide sequence ID" value="NZ_CP073115.1"/>
</dbReference>
<evidence type="ECO:0000313" key="1">
    <source>
        <dbReference type="EMBL" id="UTG70944.1"/>
    </source>
</evidence>
<proteinExistence type="predicted"/>
<name>A0A9X9HW62_NEISU</name>
<dbReference type="EMBL" id="CP073115">
    <property type="protein sequence ID" value="UTG70944.1"/>
    <property type="molecule type" value="Genomic_DNA"/>
</dbReference>
<protein>
    <submittedName>
        <fullName evidence="1">Uncharacterized protein</fullName>
    </submittedName>
</protein>
<sequence length="184" mass="21330">MIQDVKKVDKVDSILNEVSTLSPKEIREIFMRMWRHMDALNYGLTADDCVELFATALKGSSDLTYDLLKDTCHDYSVGTMTETFSLLPRETYDKMFSECLKGKIPAETRLDTEALIKFLMLDNVSEIEVSIRKGCIRATHFIGSDKKYIYDTGIDDEGIQWEIEDFKAIYPHTWWTVEQVIYND</sequence>
<accession>A0A9X9HW62</accession>
<evidence type="ECO:0000313" key="2">
    <source>
        <dbReference type="Proteomes" id="UP001057296"/>
    </source>
</evidence>
<gene>
    <name evidence="1" type="ORF">KCG54_10670</name>
</gene>
<organism evidence="1 2">
    <name type="scientific">Neisseria subflava</name>
    <dbReference type="NCBI Taxonomy" id="28449"/>
    <lineage>
        <taxon>Bacteria</taxon>
        <taxon>Pseudomonadati</taxon>
        <taxon>Pseudomonadota</taxon>
        <taxon>Betaproteobacteria</taxon>
        <taxon>Neisseriales</taxon>
        <taxon>Neisseriaceae</taxon>
        <taxon>Neisseria</taxon>
    </lineage>
</organism>